<dbReference type="Proteomes" id="UP001275084">
    <property type="component" value="Unassembled WGS sequence"/>
</dbReference>
<name>A0AAJ0ME66_9PEZI</name>
<organism evidence="3 4">
    <name type="scientific">Lasiosphaeria hispida</name>
    <dbReference type="NCBI Taxonomy" id="260671"/>
    <lineage>
        <taxon>Eukaryota</taxon>
        <taxon>Fungi</taxon>
        <taxon>Dikarya</taxon>
        <taxon>Ascomycota</taxon>
        <taxon>Pezizomycotina</taxon>
        <taxon>Sordariomycetes</taxon>
        <taxon>Sordariomycetidae</taxon>
        <taxon>Sordariales</taxon>
        <taxon>Lasiosphaeriaceae</taxon>
        <taxon>Lasiosphaeria</taxon>
    </lineage>
</organism>
<dbReference type="PANTHER" id="PTHR41805:SF1">
    <property type="entry name" value="RRNA-PROCESSING PROTEIN FYV7"/>
    <property type="match status" value="1"/>
</dbReference>
<feature type="compositionally biased region" description="Low complexity" evidence="2">
    <location>
        <begin position="92"/>
        <end position="110"/>
    </location>
</feature>
<reference evidence="3" key="2">
    <citation type="submission" date="2023-06" db="EMBL/GenBank/DDBJ databases">
        <authorList>
            <consortium name="Lawrence Berkeley National Laboratory"/>
            <person name="Haridas S."/>
            <person name="Hensen N."/>
            <person name="Bonometti L."/>
            <person name="Westerberg I."/>
            <person name="Brannstrom I.O."/>
            <person name="Guillou S."/>
            <person name="Cros-Aarteil S."/>
            <person name="Calhoun S."/>
            <person name="Kuo A."/>
            <person name="Mondo S."/>
            <person name="Pangilinan J."/>
            <person name="Riley R."/>
            <person name="Labutti K."/>
            <person name="Andreopoulos B."/>
            <person name="Lipzen A."/>
            <person name="Chen C."/>
            <person name="Yanf M."/>
            <person name="Daum C."/>
            <person name="Ng V."/>
            <person name="Clum A."/>
            <person name="Steindorff A."/>
            <person name="Ohm R."/>
            <person name="Martin F."/>
            <person name="Silar P."/>
            <person name="Natvig D."/>
            <person name="Lalanne C."/>
            <person name="Gautier V."/>
            <person name="Ament-Velasquez S.L."/>
            <person name="Kruys A."/>
            <person name="Hutchinson M.I."/>
            <person name="Powell A.J."/>
            <person name="Barry K."/>
            <person name="Miller A.N."/>
            <person name="Grigoriev I.V."/>
            <person name="Debuchy R."/>
            <person name="Gladieux P."/>
            <person name="Thoren M.H."/>
            <person name="Johannesson H."/>
        </authorList>
    </citation>
    <scope>NUCLEOTIDE SEQUENCE</scope>
    <source>
        <strain evidence="3">CBS 955.72</strain>
    </source>
</reference>
<keyword evidence="1" id="KW-0175">Coiled coil</keyword>
<gene>
    <name evidence="3" type="ORF">B0T25DRAFT_568363</name>
</gene>
<reference evidence="3" key="1">
    <citation type="journal article" date="2023" name="Mol. Phylogenet. Evol.">
        <title>Genome-scale phylogeny and comparative genomics of the fungal order Sordariales.</title>
        <authorList>
            <person name="Hensen N."/>
            <person name="Bonometti L."/>
            <person name="Westerberg I."/>
            <person name="Brannstrom I.O."/>
            <person name="Guillou S."/>
            <person name="Cros-Aarteil S."/>
            <person name="Calhoun S."/>
            <person name="Haridas S."/>
            <person name="Kuo A."/>
            <person name="Mondo S."/>
            <person name="Pangilinan J."/>
            <person name="Riley R."/>
            <person name="LaButti K."/>
            <person name="Andreopoulos B."/>
            <person name="Lipzen A."/>
            <person name="Chen C."/>
            <person name="Yan M."/>
            <person name="Daum C."/>
            <person name="Ng V."/>
            <person name="Clum A."/>
            <person name="Steindorff A."/>
            <person name="Ohm R.A."/>
            <person name="Martin F."/>
            <person name="Silar P."/>
            <person name="Natvig D.O."/>
            <person name="Lalanne C."/>
            <person name="Gautier V."/>
            <person name="Ament-Velasquez S.L."/>
            <person name="Kruys A."/>
            <person name="Hutchinson M.I."/>
            <person name="Powell A.J."/>
            <person name="Barry K."/>
            <person name="Miller A.N."/>
            <person name="Grigoriev I.V."/>
            <person name="Debuchy R."/>
            <person name="Gladieux P."/>
            <person name="Hiltunen Thoren M."/>
            <person name="Johannesson H."/>
        </authorList>
    </citation>
    <scope>NUCLEOTIDE SEQUENCE</scope>
    <source>
        <strain evidence="3">CBS 955.72</strain>
    </source>
</reference>
<feature type="coiled-coil region" evidence="1">
    <location>
        <begin position="162"/>
        <end position="194"/>
    </location>
</feature>
<feature type="region of interest" description="Disordered" evidence="2">
    <location>
        <begin position="65"/>
        <end position="159"/>
    </location>
</feature>
<evidence type="ECO:0000313" key="3">
    <source>
        <dbReference type="EMBL" id="KAK3353137.1"/>
    </source>
</evidence>
<protein>
    <recommendedName>
        <fullName evidence="5">rRNA-processing protein FYV7</fullName>
    </recommendedName>
</protein>
<comment type="caution">
    <text evidence="3">The sequence shown here is derived from an EMBL/GenBank/DDBJ whole genome shotgun (WGS) entry which is preliminary data.</text>
</comment>
<evidence type="ECO:0000256" key="1">
    <source>
        <dbReference type="SAM" id="Coils"/>
    </source>
</evidence>
<dbReference type="PANTHER" id="PTHR41805">
    <property type="entry name" value="EXPRESSED PROTEIN"/>
    <property type="match status" value="1"/>
</dbReference>
<evidence type="ECO:0000256" key="2">
    <source>
        <dbReference type="SAM" id="MobiDB-lite"/>
    </source>
</evidence>
<dbReference type="EMBL" id="JAUIQD010000004">
    <property type="protein sequence ID" value="KAK3353137.1"/>
    <property type="molecule type" value="Genomic_DNA"/>
</dbReference>
<dbReference type="AlphaFoldDB" id="A0AAJ0ME66"/>
<keyword evidence="4" id="KW-1185">Reference proteome</keyword>
<feature type="compositionally biased region" description="Basic and acidic residues" evidence="2">
    <location>
        <begin position="1"/>
        <end position="12"/>
    </location>
</feature>
<feature type="compositionally biased region" description="Basic residues" evidence="2">
    <location>
        <begin position="141"/>
        <end position="153"/>
    </location>
</feature>
<feature type="region of interest" description="Disordered" evidence="2">
    <location>
        <begin position="1"/>
        <end position="48"/>
    </location>
</feature>
<evidence type="ECO:0000313" key="4">
    <source>
        <dbReference type="Proteomes" id="UP001275084"/>
    </source>
</evidence>
<accession>A0AAJ0ME66</accession>
<evidence type="ECO:0008006" key="5">
    <source>
        <dbReference type="Google" id="ProtNLM"/>
    </source>
</evidence>
<proteinExistence type="predicted"/>
<sequence length="233" mass="26092">MPSKRPREDDPKGTTPHGDGGDGDARQKKARHGFRVGPENLPDGPWRRKVDKIKKNLIVKAKVKKQYAKVKAELKQHQPTPALPLPADELDAPTAAPAEAEAAPEPIPETMHPARQAMIEDPSIPDTLNPPTQTGEDRPPPRRQKQKQQHRHNRPDYYEKELALAEQKKADAEAREAEIARRNAERAAAIADRERYRRAMAKAKEPGRDGKRKVGKESRVLLDRVMRIVGNGA</sequence>